<gene>
    <name evidence="2" type="ORF">BSTOLATCC_MIC44393</name>
</gene>
<feature type="region of interest" description="Disordered" evidence="1">
    <location>
        <begin position="48"/>
        <end position="74"/>
    </location>
</feature>
<organism evidence="2 3">
    <name type="scientific">Blepharisma stoltei</name>
    <dbReference type="NCBI Taxonomy" id="1481888"/>
    <lineage>
        <taxon>Eukaryota</taxon>
        <taxon>Sar</taxon>
        <taxon>Alveolata</taxon>
        <taxon>Ciliophora</taxon>
        <taxon>Postciliodesmatophora</taxon>
        <taxon>Heterotrichea</taxon>
        <taxon>Heterotrichida</taxon>
        <taxon>Blepharismidae</taxon>
        <taxon>Blepharisma</taxon>
    </lineage>
</organism>
<name>A0AAU9JS45_9CILI</name>
<evidence type="ECO:0000313" key="2">
    <source>
        <dbReference type="EMBL" id="CAG9327765.1"/>
    </source>
</evidence>
<dbReference type="EMBL" id="CAJZBQ010000044">
    <property type="protein sequence ID" value="CAG9327765.1"/>
    <property type="molecule type" value="Genomic_DNA"/>
</dbReference>
<dbReference type="AlphaFoldDB" id="A0AAU9JS45"/>
<proteinExistence type="predicted"/>
<evidence type="ECO:0000313" key="3">
    <source>
        <dbReference type="Proteomes" id="UP001162131"/>
    </source>
</evidence>
<dbReference type="Proteomes" id="UP001162131">
    <property type="component" value="Unassembled WGS sequence"/>
</dbReference>
<sequence>MGCYTSKSKNSKVNPNYSLSKYVEVKSLTNNKLYFTKRSDIELLKSADQSKNQLNEESSPPHKQLERQKSRRQKFVRCQILN</sequence>
<protein>
    <submittedName>
        <fullName evidence="2">Uncharacterized protein</fullName>
    </submittedName>
</protein>
<keyword evidence="3" id="KW-1185">Reference proteome</keyword>
<reference evidence="2" key="1">
    <citation type="submission" date="2021-09" db="EMBL/GenBank/DDBJ databases">
        <authorList>
            <consortium name="AG Swart"/>
            <person name="Singh M."/>
            <person name="Singh A."/>
            <person name="Seah K."/>
            <person name="Emmerich C."/>
        </authorList>
    </citation>
    <scope>NUCLEOTIDE SEQUENCE</scope>
    <source>
        <strain evidence="2">ATCC30299</strain>
    </source>
</reference>
<comment type="caution">
    <text evidence="2">The sequence shown here is derived from an EMBL/GenBank/DDBJ whole genome shotgun (WGS) entry which is preliminary data.</text>
</comment>
<feature type="compositionally biased region" description="Polar residues" evidence="1">
    <location>
        <begin position="48"/>
        <end position="58"/>
    </location>
</feature>
<evidence type="ECO:0000256" key="1">
    <source>
        <dbReference type="SAM" id="MobiDB-lite"/>
    </source>
</evidence>
<accession>A0AAU9JS45</accession>
<feature type="compositionally biased region" description="Basic and acidic residues" evidence="1">
    <location>
        <begin position="59"/>
        <end position="68"/>
    </location>
</feature>